<evidence type="ECO:0000256" key="4">
    <source>
        <dbReference type="ARBA" id="ARBA00022840"/>
    </source>
</evidence>
<feature type="compositionally biased region" description="Acidic residues" evidence="5">
    <location>
        <begin position="2093"/>
        <end position="2119"/>
    </location>
</feature>
<feature type="compositionally biased region" description="Basic residues" evidence="5">
    <location>
        <begin position="835"/>
        <end position="847"/>
    </location>
</feature>
<feature type="region of interest" description="Disordered" evidence="5">
    <location>
        <begin position="835"/>
        <end position="872"/>
    </location>
</feature>
<dbReference type="EMBL" id="BNJQ01000009">
    <property type="protein sequence ID" value="GHP05126.1"/>
    <property type="molecule type" value="Genomic_DNA"/>
</dbReference>
<dbReference type="Gene3D" id="1.10.10.160">
    <property type="match status" value="1"/>
</dbReference>
<keyword evidence="2" id="KW-0378">Hydrolase</keyword>
<dbReference type="Proteomes" id="UP000660262">
    <property type="component" value="Unassembled WGS sequence"/>
</dbReference>
<reference evidence="6" key="1">
    <citation type="submission" date="2020-10" db="EMBL/GenBank/DDBJ databases">
        <title>Unveiling of a novel bifunctional photoreceptor, Dualchrome1, isolated from a cosmopolitan green alga.</title>
        <authorList>
            <person name="Suzuki S."/>
            <person name="Kawachi M."/>
        </authorList>
    </citation>
    <scope>NUCLEOTIDE SEQUENCE</scope>
    <source>
        <strain evidence="6">NIES 2893</strain>
    </source>
</reference>
<keyword evidence="1" id="KW-0547">Nucleotide-binding</keyword>
<dbReference type="InterPro" id="IPR013986">
    <property type="entry name" value="DExx_box_DNA_helicase_dom_sf"/>
</dbReference>
<dbReference type="OrthoDB" id="3156807at2759"/>
<comment type="caution">
    <text evidence="6">The sequence shown here is derived from an EMBL/GenBank/DDBJ whole genome shotgun (WGS) entry which is preliminary data.</text>
</comment>
<feature type="region of interest" description="Disordered" evidence="5">
    <location>
        <begin position="914"/>
        <end position="978"/>
    </location>
</feature>
<protein>
    <submittedName>
        <fullName evidence="6">TPR and ankyrin repeat-containing protein 1</fullName>
    </submittedName>
</protein>
<name>A0A830HCN3_9CHLO</name>
<keyword evidence="4" id="KW-0067">ATP-binding</keyword>
<keyword evidence="7" id="KW-1185">Reference proteome</keyword>
<evidence type="ECO:0000313" key="7">
    <source>
        <dbReference type="Proteomes" id="UP000660262"/>
    </source>
</evidence>
<dbReference type="GO" id="GO:0005524">
    <property type="term" value="F:ATP binding"/>
    <property type="evidence" value="ECO:0007669"/>
    <property type="project" value="UniProtKB-KW"/>
</dbReference>
<dbReference type="PANTHER" id="PTHR21529">
    <property type="entry name" value="MAMMARY TURMOR VIRUS RECEPTOR HOMOLOG 1, 2 MTVR1, 2"/>
    <property type="match status" value="1"/>
</dbReference>
<accession>A0A830HCN3</accession>
<dbReference type="InterPro" id="IPR039904">
    <property type="entry name" value="TRANK1"/>
</dbReference>
<keyword evidence="3" id="KW-0347">Helicase</keyword>
<feature type="region of interest" description="Disordered" evidence="5">
    <location>
        <begin position="23"/>
        <end position="42"/>
    </location>
</feature>
<dbReference type="GO" id="GO:0004386">
    <property type="term" value="F:helicase activity"/>
    <property type="evidence" value="ECO:0007669"/>
    <property type="project" value="UniProtKB-KW"/>
</dbReference>
<feature type="region of interest" description="Disordered" evidence="5">
    <location>
        <begin position="1417"/>
        <end position="1457"/>
    </location>
</feature>
<feature type="compositionally biased region" description="Basic residues" evidence="5">
    <location>
        <begin position="2131"/>
        <end position="2157"/>
    </location>
</feature>
<gene>
    <name evidence="6" type="ORF">PPROV_000387800</name>
</gene>
<evidence type="ECO:0000313" key="6">
    <source>
        <dbReference type="EMBL" id="GHP05126.1"/>
    </source>
</evidence>
<evidence type="ECO:0000256" key="2">
    <source>
        <dbReference type="ARBA" id="ARBA00022801"/>
    </source>
</evidence>
<dbReference type="Gene3D" id="3.10.20.90">
    <property type="entry name" value="Phosphatidylinositol 3-kinase Catalytic Subunit, Chain A, domain 1"/>
    <property type="match status" value="1"/>
</dbReference>
<dbReference type="InterPro" id="IPR027417">
    <property type="entry name" value="P-loop_NTPase"/>
</dbReference>
<dbReference type="PANTHER" id="PTHR21529:SF4">
    <property type="entry name" value="TPR AND ANKYRIN REPEAT-CONTAINING PROTEIN 1"/>
    <property type="match status" value="1"/>
</dbReference>
<feature type="compositionally biased region" description="Basic and acidic residues" evidence="5">
    <location>
        <begin position="948"/>
        <end position="960"/>
    </location>
</feature>
<feature type="compositionally biased region" description="Basic and acidic residues" evidence="5">
    <location>
        <begin position="2082"/>
        <end position="2092"/>
    </location>
</feature>
<feature type="compositionally biased region" description="Basic and acidic residues" evidence="5">
    <location>
        <begin position="27"/>
        <end position="42"/>
    </location>
</feature>
<evidence type="ECO:0000256" key="3">
    <source>
        <dbReference type="ARBA" id="ARBA00022806"/>
    </source>
</evidence>
<evidence type="ECO:0000256" key="5">
    <source>
        <dbReference type="SAM" id="MobiDB-lite"/>
    </source>
</evidence>
<dbReference type="Gene3D" id="3.40.50.300">
    <property type="entry name" value="P-loop containing nucleotide triphosphate hydrolases"/>
    <property type="match status" value="2"/>
</dbReference>
<sequence>MPPEPFSIGTRVTVGLTFESKQGIVDASRKSEGGKTDGDDRSSLLSIWMRTDPSDDRATSSKLRLIERPTNSVMLHQEISPEVVRKRVDIRRLFAPYTTVTLRGFTGDLAAANGRVGFIPHGRLVKDDKVTVLWSVRRKLQVRLLPVENLVRFFSSGDPVQAAPWSERVQFLIRGDDKEHEEDTYFITQRNQTRVAQAAAEVVGTVYRSIFEHLYTISDTVPTPEALASATYKLERGPTLPLDDLVRAPLDPCLSVNSSKLPPHLAGAISANDFGRWSKEIRLNFTEKAPTHGRWHAQVGDAVLSKKTQILMVVMAELSNGYLALEGKEPLPLPMPTTQDREASCRASKLLNERIMDASFRKTMHKSRESGDDSDVSNDGTRITLVIDWEDAYGHSFDSFPYKACIDVDSEKPVSDYLIYYCVECLGVTRSSVKFCINGDEIDETKTPCELDLKSHDCINACPRDVVFEPRAALKHKSNLYLVDNEAQEVITVPRGIFKRDEGTIEHEPQLPVNASCDPKRIRSDPSSRMEDTLTRAAQIRKRLSDSIIEKWVASENFERYEVPEVNGEKPAHGSTHKDVTIKKSIDRIESWDTTWMDCLTFLEFLLFRDDDVWRKIAPKVAGDFLQAQSDGQDREIEPEKLGMPDFEVSDLQIALAPEVQLDLLTLSQLKERRRHVKTFDDFCVWMDFCGASSNLQLSKRQAQLAEKLIVNILSAPNFAVSHIVEAEIAGKRYENFRLLLLGLLEQGSLKINDIPTSAKDLVGASSCVSGYPLLHMCARLSKLDIVRLILDETDANPSSLNAENKMADDCTEDDGEQGSRIKEMIKAKRDKIRKKKNAEKRKIQRMKKLEKAAENDAAREKHVDVEDNDDGEPAECIAREEDTEEQKIARIVAEASRELEDVLRMQASLEPAIEASKVSDEHSQQKEAGKGKEVSRSPVTAGTDVTALDKDVDSEEKVPDGANRITGEPPTSTPTARQWKKEIDDLRSWVKDAAWEMELTREARLQWERLESPIDRASVAKQLQCLAQGDWASDARQRTTKYGDATFNLFRANFSKGGRILWERAVGYSSKLQSWTEVVRVWAILNQHDDQDAAIDRVYNAHRKGKLSHLKRKLRFVGKTSQCDQRESKAGVQLKLPRLLEPVADEMAGAILPLDLQDKLEKLDDDDAVIDDSAMSVLWYPPALPSEDSYTLIKFYEFTGPMLSSLMDRFVSETKELVDYPFRLSKHEDDICKLGLDNSKGSMESMLLLGRSGTGKTTCLVFRMWAQYRLWREFTGGDPSGLLRGATAASVGASHESSSSSYHQCFVTANPVLRSEVRKLVISLIRGAEDDATQLRLPPATPPSDRDMCGLATPSLSSASDAEFPLFVTKREILVLIDGTLRHPFFARSGPDGTLSREGARLAWGPVEKSAMQALLDDEDDDIDSDEDGEDEEESEEEMEEEMGDQEQVTASGSTKFRKSSRYAKEIDYDVFSRELWPSICKTVPGGESKYSPALIWSEIISFIKGSVEAVLKPFANDGDGDGDNDDVNVDVAQRTRVTALSLEQYESVGSKRAPNFTGNREDVYRMFEAYERKKAGIRGFDACDLVHHIWRGLLDQARAGEGAAGTGYTGAPLHAMYVDEVQDFTEAELALLVHISAMPNKMFFTGDTAQCIARGLSFRFQDLKSIFYHLSQRHHTSIVVPRDPYKLVHNMRTHSGILNCANICIELMQNLFPFSIDTQEPDTGLFDGPLPCLLEAASFDELVLLLYSGNKAEGHIEFGAGQVIIVRDEEAKRRLPAALRDSIVCTVFEAKGLEFTDVLLFNFFSDSPTKNNEWRCVLELLEEAGERGESSAAVPEEENSDVARLEGREARRLEFNPERHKLLLDELRALYTAITRARVNLWVYDENIKARAPMFKLWGVRGLVRRISKGLDPDGITLARGRESSKEEWLERGQSMMDKKLYKQAAFCFQHAGERRKQAAADALNLVMESSEAKSGSNSRDKVRQVQMRYEAAQLFLEAREGVTWAPEAAACLRYGGYPMLARQLYLALGNTKSAGKCLPRAPRSTKVPRKVPIAVKSNEGEEEEEKTKAKTTTASVMHVAEKEEARTPDEIDDDDAKIDEEEEEVYDEDDEDEDDVILSVLPSGDGRRRPRGGASRGRRGGGKGKKGPGKKKKK</sequence>
<organism evidence="6 7">
    <name type="scientific">Pycnococcus provasolii</name>
    <dbReference type="NCBI Taxonomy" id="41880"/>
    <lineage>
        <taxon>Eukaryota</taxon>
        <taxon>Viridiplantae</taxon>
        <taxon>Chlorophyta</taxon>
        <taxon>Pseudoscourfieldiophyceae</taxon>
        <taxon>Pseudoscourfieldiales</taxon>
        <taxon>Pycnococcaceae</taxon>
        <taxon>Pycnococcus</taxon>
    </lineage>
</organism>
<proteinExistence type="predicted"/>
<evidence type="ECO:0000256" key="1">
    <source>
        <dbReference type="ARBA" id="ARBA00022741"/>
    </source>
</evidence>
<feature type="compositionally biased region" description="Acidic residues" evidence="5">
    <location>
        <begin position="1417"/>
        <end position="1446"/>
    </location>
</feature>
<dbReference type="SUPFAM" id="SSF52540">
    <property type="entry name" value="P-loop containing nucleoside triphosphate hydrolases"/>
    <property type="match status" value="1"/>
</dbReference>
<feature type="compositionally biased region" description="Basic and acidic residues" evidence="5">
    <location>
        <begin position="848"/>
        <end position="866"/>
    </location>
</feature>
<dbReference type="GO" id="GO:0016787">
    <property type="term" value="F:hydrolase activity"/>
    <property type="evidence" value="ECO:0007669"/>
    <property type="project" value="UniProtKB-KW"/>
</dbReference>
<feature type="compositionally biased region" description="Basic and acidic residues" evidence="5">
    <location>
        <begin position="918"/>
        <end position="936"/>
    </location>
</feature>
<feature type="region of interest" description="Disordered" evidence="5">
    <location>
        <begin position="2042"/>
        <end position="2157"/>
    </location>
</feature>